<comment type="subcellular location">
    <subcellularLocation>
        <location evidence="1 7">Nucleus</location>
    </subcellularLocation>
</comment>
<feature type="compositionally biased region" description="Low complexity" evidence="8">
    <location>
        <begin position="25"/>
        <end position="38"/>
    </location>
</feature>
<organism evidence="10 11">
    <name type="scientific">Leucocoprinus birnbaumii</name>
    <dbReference type="NCBI Taxonomy" id="56174"/>
    <lineage>
        <taxon>Eukaryota</taxon>
        <taxon>Fungi</taxon>
        <taxon>Dikarya</taxon>
        <taxon>Basidiomycota</taxon>
        <taxon>Agaricomycotina</taxon>
        <taxon>Agaricomycetes</taxon>
        <taxon>Agaricomycetidae</taxon>
        <taxon>Agaricales</taxon>
        <taxon>Agaricineae</taxon>
        <taxon>Agaricaceae</taxon>
        <taxon>Leucocoprinus</taxon>
    </lineage>
</organism>
<feature type="compositionally biased region" description="Low complexity" evidence="8">
    <location>
        <begin position="793"/>
        <end position="804"/>
    </location>
</feature>
<gene>
    <name evidence="10" type="ORF">NP233_g11834</name>
</gene>
<feature type="compositionally biased region" description="Polar residues" evidence="8">
    <location>
        <begin position="827"/>
        <end position="849"/>
    </location>
</feature>
<reference evidence="10" key="1">
    <citation type="submission" date="2022-07" db="EMBL/GenBank/DDBJ databases">
        <title>Genome Sequence of Leucocoprinus birnbaumii.</title>
        <authorList>
            <person name="Buettner E."/>
        </authorList>
    </citation>
    <scope>NUCLEOTIDE SEQUENCE</scope>
    <source>
        <strain evidence="10">VT141</strain>
    </source>
</reference>
<comment type="caution">
    <text evidence="10">The sequence shown here is derived from an EMBL/GenBank/DDBJ whole genome shotgun (WGS) entry which is preliminary data.</text>
</comment>
<dbReference type="Proteomes" id="UP001213000">
    <property type="component" value="Unassembled WGS sequence"/>
</dbReference>
<evidence type="ECO:0000313" key="11">
    <source>
        <dbReference type="Proteomes" id="UP001213000"/>
    </source>
</evidence>
<dbReference type="EMBL" id="JANIEX010001518">
    <property type="protein sequence ID" value="KAJ3557054.1"/>
    <property type="molecule type" value="Genomic_DNA"/>
</dbReference>
<protein>
    <recommendedName>
        <fullName evidence="7">Enhancer of polycomb-like protein</fullName>
    </recommendedName>
</protein>
<evidence type="ECO:0000256" key="7">
    <source>
        <dbReference type="RuleBase" id="RU361124"/>
    </source>
</evidence>
<dbReference type="AlphaFoldDB" id="A0AAD5VG81"/>
<dbReference type="GO" id="GO:0035267">
    <property type="term" value="C:NuA4 histone acetyltransferase complex"/>
    <property type="evidence" value="ECO:0007669"/>
    <property type="project" value="InterPro"/>
</dbReference>
<evidence type="ECO:0000256" key="2">
    <source>
        <dbReference type="ARBA" id="ARBA00008035"/>
    </source>
</evidence>
<comment type="similarity">
    <text evidence="2 7">Belongs to the enhancer of polycomb family.</text>
</comment>
<feature type="domain" description="Enhancer of polycomb-like N-terminal" evidence="9">
    <location>
        <begin position="1"/>
        <end position="68"/>
    </location>
</feature>
<evidence type="ECO:0000256" key="6">
    <source>
        <dbReference type="ARBA" id="ARBA00025513"/>
    </source>
</evidence>
<evidence type="ECO:0000256" key="4">
    <source>
        <dbReference type="ARBA" id="ARBA00023163"/>
    </source>
</evidence>
<keyword evidence="4 7" id="KW-0804">Transcription</keyword>
<evidence type="ECO:0000313" key="10">
    <source>
        <dbReference type="EMBL" id="KAJ3557054.1"/>
    </source>
</evidence>
<feature type="region of interest" description="Disordered" evidence="8">
    <location>
        <begin position="373"/>
        <end position="410"/>
    </location>
</feature>
<proteinExistence type="inferred from homology"/>
<comment type="function">
    <text evidence="6">Component of the NuA4 histone acetyltransferase complex which is involved in transcriptional activation of selected genes principally by acetylation of nucleosomal histone H4 and H2A. The NuA4 complex is also involved in DNA repair. Involved in gene silencing by neighboring heterochromatin, blockage of the silencing spreading along the chromosome, and required for cell cycle progression through G2/M.</text>
</comment>
<feature type="region of interest" description="Disordered" evidence="8">
    <location>
        <begin position="629"/>
        <end position="654"/>
    </location>
</feature>
<keyword evidence="3 7" id="KW-0805">Transcription regulation</keyword>
<evidence type="ECO:0000256" key="1">
    <source>
        <dbReference type="ARBA" id="ARBA00004123"/>
    </source>
</evidence>
<keyword evidence="11" id="KW-1185">Reference proteome</keyword>
<dbReference type="PANTHER" id="PTHR14898">
    <property type="entry name" value="ENHANCER OF POLYCOMB"/>
    <property type="match status" value="1"/>
</dbReference>
<feature type="region of interest" description="Disordered" evidence="8">
    <location>
        <begin position="773"/>
        <end position="849"/>
    </location>
</feature>
<dbReference type="GO" id="GO:0006357">
    <property type="term" value="P:regulation of transcription by RNA polymerase II"/>
    <property type="evidence" value="ECO:0007669"/>
    <property type="project" value="InterPro"/>
</dbReference>
<dbReference type="InterPro" id="IPR019542">
    <property type="entry name" value="Enhancer_polycomb-like_N"/>
</dbReference>
<name>A0AAD5VG81_9AGAR</name>
<evidence type="ECO:0000259" key="9">
    <source>
        <dbReference type="Pfam" id="PF10513"/>
    </source>
</evidence>
<sequence length="849" mass="93573">MDERDKEWLDKNNEEARGEGTSLQGAVSASGTRTSARSAKAKGKEPDVSQPVVVSEDEFELVVGIYEKLTSEKYEYLHHGLEATNFPAFTDYQDTFSTDLPGSMFASFTAPSWIPKPPQLLRIARQVYPYWKERRLERVGHRIIPTLNGDESDTLNESYICFRRREIKAVRKTRASQVTSSDKLTRLQAELSYPLELARLLIDREHTKKVSAQQSQVVWEKRQALADLKRIHSAAFNDKADEELLVDKERPVKKAEQAARIPGLRIRPQDSATSTPRQETVLRPKERINAIREQVEAKLAKQKELDHHWEDQIDSPYQQQPAPYASRLFKYITPPEAPSYPLSDDTEDEPPARLVRSVRLRVGRGGRRMLDRRDIGLRFPPPKRLKLEQSSDDSKAMDVDDDSEEAERQRRLEERWRYDQDDMPAVGPQGQDEQDRVLMNEYQTQYLRHTMTLLADTDQGALVTDNALPVVANDGRQLMFVPFRLGVPPSIHRRNATGQFQPIYPALANFLSQPPPAPNQAQPGIANPAVALQQQVKKMPPPTAVPQMRISSNGGMRPTTTPTVNGVNGAQPTVAIATHNSPPQPVPVPQHTSPNGINGVASRPAIAMPHVDVVKTEVHQPSALANGAISIQQTDSTQSTDSTAATASPARPKSQVQAAAIPTNGFHLPANFAAAATLNPASYAQLAGTAAFQNLKSTFASLPQSEFANLQSQLQRMPYMSALQLNGNNANIKAAAARQMQQWASSPLQRPTSTGTGLDVVNGVNGVQAAPTQTHISPTAPTTNGSRPAMRIPSNSQMSMSPMPQHTPSPLPHIAQSQSPPRLPMTPTMTIASPSLHQQQPVGGSQTGY</sequence>
<evidence type="ECO:0000256" key="8">
    <source>
        <dbReference type="SAM" id="MobiDB-lite"/>
    </source>
</evidence>
<feature type="compositionally biased region" description="Basic and acidic residues" evidence="8">
    <location>
        <begin position="385"/>
        <end position="398"/>
    </location>
</feature>
<evidence type="ECO:0000256" key="3">
    <source>
        <dbReference type="ARBA" id="ARBA00023015"/>
    </source>
</evidence>
<keyword evidence="5 7" id="KW-0539">Nucleus</keyword>
<feature type="compositionally biased region" description="Basic and acidic residues" evidence="8">
    <location>
        <begin position="1"/>
        <end position="18"/>
    </location>
</feature>
<feature type="region of interest" description="Disordered" evidence="8">
    <location>
        <begin position="1"/>
        <end position="50"/>
    </location>
</feature>
<feature type="compositionally biased region" description="Polar residues" evidence="8">
    <location>
        <begin position="773"/>
        <end position="786"/>
    </location>
</feature>
<evidence type="ECO:0000256" key="5">
    <source>
        <dbReference type="ARBA" id="ARBA00023242"/>
    </source>
</evidence>
<feature type="compositionally biased region" description="Low complexity" evidence="8">
    <location>
        <begin position="629"/>
        <end position="648"/>
    </location>
</feature>
<dbReference type="GO" id="GO:0005634">
    <property type="term" value="C:nucleus"/>
    <property type="evidence" value="ECO:0007669"/>
    <property type="project" value="UniProtKB-SubCell"/>
</dbReference>
<dbReference type="InterPro" id="IPR024943">
    <property type="entry name" value="Enhancer_polycomb"/>
</dbReference>
<accession>A0AAD5VG81</accession>
<dbReference type="Pfam" id="PF10513">
    <property type="entry name" value="EPL1"/>
    <property type="match status" value="1"/>
</dbReference>